<protein>
    <submittedName>
        <fullName evidence="2">Uncharacterized protein</fullName>
    </submittedName>
</protein>
<evidence type="ECO:0000313" key="2">
    <source>
        <dbReference type="EMBL" id="KIL55903.1"/>
    </source>
</evidence>
<accession>A0A0C2WID7</accession>
<gene>
    <name evidence="2" type="ORF">M378DRAFT_182111</name>
</gene>
<organism evidence="2 3">
    <name type="scientific">Amanita muscaria (strain Koide BX008)</name>
    <dbReference type="NCBI Taxonomy" id="946122"/>
    <lineage>
        <taxon>Eukaryota</taxon>
        <taxon>Fungi</taxon>
        <taxon>Dikarya</taxon>
        <taxon>Basidiomycota</taxon>
        <taxon>Agaricomycotina</taxon>
        <taxon>Agaricomycetes</taxon>
        <taxon>Agaricomycetidae</taxon>
        <taxon>Agaricales</taxon>
        <taxon>Pluteineae</taxon>
        <taxon>Amanitaceae</taxon>
        <taxon>Amanita</taxon>
    </lineage>
</organism>
<evidence type="ECO:0000313" key="3">
    <source>
        <dbReference type="Proteomes" id="UP000054549"/>
    </source>
</evidence>
<dbReference type="HOGENOM" id="CLU_1365941_0_0_1"/>
<feature type="region of interest" description="Disordered" evidence="1">
    <location>
        <begin position="166"/>
        <end position="200"/>
    </location>
</feature>
<feature type="compositionally biased region" description="Acidic residues" evidence="1">
    <location>
        <begin position="133"/>
        <end position="149"/>
    </location>
</feature>
<evidence type="ECO:0000256" key="1">
    <source>
        <dbReference type="SAM" id="MobiDB-lite"/>
    </source>
</evidence>
<dbReference type="InParanoid" id="A0A0C2WID7"/>
<proteinExistence type="predicted"/>
<sequence length="200" mass="22443">MNIEPARLDPLYVPASPKTISVLPRELWLKFTATLATRFGMRATDVRKLVPKKLEVTEYGRVRQLDGGDTMQARELVPLGVDGRDMSYVRYQLSVDIFAHIKRRKPVFEPRNFFGQLLRIVVIEVPEAFQGMSDEEDEDKEDGEVEEGSAEMNMIQDAMNLGEEEVEVDAVSAISEQDDSLPQDAADGIPDTEGQSVIDI</sequence>
<dbReference type="Proteomes" id="UP000054549">
    <property type="component" value="Unassembled WGS sequence"/>
</dbReference>
<feature type="region of interest" description="Disordered" evidence="1">
    <location>
        <begin position="130"/>
        <end position="149"/>
    </location>
</feature>
<dbReference type="OrthoDB" id="6613063at2759"/>
<name>A0A0C2WID7_AMAMK</name>
<dbReference type="EMBL" id="KN818462">
    <property type="protein sequence ID" value="KIL55903.1"/>
    <property type="molecule type" value="Genomic_DNA"/>
</dbReference>
<keyword evidence="3" id="KW-1185">Reference proteome</keyword>
<reference evidence="2 3" key="1">
    <citation type="submission" date="2014-04" db="EMBL/GenBank/DDBJ databases">
        <title>Evolutionary Origins and Diversification of the Mycorrhizal Mutualists.</title>
        <authorList>
            <consortium name="DOE Joint Genome Institute"/>
            <consortium name="Mycorrhizal Genomics Consortium"/>
            <person name="Kohler A."/>
            <person name="Kuo A."/>
            <person name="Nagy L.G."/>
            <person name="Floudas D."/>
            <person name="Copeland A."/>
            <person name="Barry K.W."/>
            <person name="Cichocki N."/>
            <person name="Veneault-Fourrey C."/>
            <person name="LaButti K."/>
            <person name="Lindquist E.A."/>
            <person name="Lipzen A."/>
            <person name="Lundell T."/>
            <person name="Morin E."/>
            <person name="Murat C."/>
            <person name="Riley R."/>
            <person name="Ohm R."/>
            <person name="Sun H."/>
            <person name="Tunlid A."/>
            <person name="Henrissat B."/>
            <person name="Grigoriev I.V."/>
            <person name="Hibbett D.S."/>
            <person name="Martin F."/>
        </authorList>
    </citation>
    <scope>NUCLEOTIDE SEQUENCE [LARGE SCALE GENOMIC DNA]</scope>
    <source>
        <strain evidence="2 3">Koide BX008</strain>
    </source>
</reference>
<dbReference type="AlphaFoldDB" id="A0A0C2WID7"/>